<evidence type="ECO:0000256" key="8">
    <source>
        <dbReference type="PROSITE-ProRule" id="PRU00282"/>
    </source>
</evidence>
<keyword evidence="4 8" id="KW-0812">Transmembrane</keyword>
<gene>
    <name evidence="10" type="ORF">NBR_LOCUS15142</name>
</gene>
<name>A0A0N4YEK9_NIPBR</name>
<organism evidence="12">
    <name type="scientific">Nippostrongylus brasiliensis</name>
    <name type="common">Rat hookworm</name>
    <dbReference type="NCBI Taxonomy" id="27835"/>
    <lineage>
        <taxon>Eukaryota</taxon>
        <taxon>Metazoa</taxon>
        <taxon>Ecdysozoa</taxon>
        <taxon>Nematoda</taxon>
        <taxon>Chromadorea</taxon>
        <taxon>Rhabditida</taxon>
        <taxon>Rhabditina</taxon>
        <taxon>Rhabditomorpha</taxon>
        <taxon>Strongyloidea</taxon>
        <taxon>Heligmosomidae</taxon>
        <taxon>Nippostrongylus</taxon>
    </lineage>
</organism>
<proteinExistence type="inferred from homology"/>
<accession>A0A0N4YEK9</accession>
<evidence type="ECO:0000313" key="12">
    <source>
        <dbReference type="WBParaSite" id="NBR_0001514101-mRNA-1"/>
    </source>
</evidence>
<reference evidence="12" key="1">
    <citation type="submission" date="2017-02" db="UniProtKB">
        <authorList>
            <consortium name="WormBaseParasite"/>
        </authorList>
    </citation>
    <scope>IDENTIFICATION</scope>
</reference>
<dbReference type="InterPro" id="IPR018108">
    <property type="entry name" value="MCP_transmembrane"/>
</dbReference>
<evidence type="ECO:0000256" key="4">
    <source>
        <dbReference type="ARBA" id="ARBA00022692"/>
    </source>
</evidence>
<sequence>MTARKEHRLSRWYFGGLASAGAACCTHPLDLLKVHLQTQQAGKMGLGQMAIRLYKSDGVLAFYNGLSASLLRQLTYSTTRFGMYETLKKQFPSDHPLPFYQKALLAGVSGACGGFVGTPGDLVNLPPAERRNYKHAVDGVFRILREEGLARLFGGATMATTRAVFMTIGQLSFYDQIKQMLIESGIAKDNLYTHFTSSFCAASIATMMTQPLDVMKTRLMNAPPGQFKGIMDCFFYTAKLGPAGFFKGFIPAWVRLAPHTVLTFIFFEQLRMNFGYFKK</sequence>
<evidence type="ECO:0000256" key="9">
    <source>
        <dbReference type="RuleBase" id="RU000488"/>
    </source>
</evidence>
<evidence type="ECO:0000256" key="7">
    <source>
        <dbReference type="ARBA" id="ARBA00023136"/>
    </source>
</evidence>
<dbReference type="PROSITE" id="PS50920">
    <property type="entry name" value="SOLCAR"/>
    <property type="match status" value="3"/>
</dbReference>
<evidence type="ECO:0000256" key="3">
    <source>
        <dbReference type="ARBA" id="ARBA00022448"/>
    </source>
</evidence>
<feature type="repeat" description="Solcar" evidence="8">
    <location>
        <begin position="101"/>
        <end position="180"/>
    </location>
</feature>
<evidence type="ECO:0000313" key="10">
    <source>
        <dbReference type="EMBL" id="VDL78736.1"/>
    </source>
</evidence>
<comment type="similarity">
    <text evidence="2 9">Belongs to the mitochondrial carrier (TC 2.A.29) family.</text>
</comment>
<dbReference type="GO" id="GO:0016020">
    <property type="term" value="C:membrane"/>
    <property type="evidence" value="ECO:0007669"/>
    <property type="project" value="UniProtKB-SubCell"/>
</dbReference>
<dbReference type="PANTHER" id="PTHR45618">
    <property type="entry name" value="MITOCHONDRIAL DICARBOXYLATE CARRIER-RELATED"/>
    <property type="match status" value="1"/>
</dbReference>
<evidence type="ECO:0000256" key="2">
    <source>
        <dbReference type="ARBA" id="ARBA00006375"/>
    </source>
</evidence>
<dbReference type="AlphaFoldDB" id="A0A0N4YEK9"/>
<dbReference type="InterPro" id="IPR050391">
    <property type="entry name" value="Mito_Metabolite_Transporter"/>
</dbReference>
<dbReference type="Gene3D" id="1.50.40.10">
    <property type="entry name" value="Mitochondrial carrier domain"/>
    <property type="match status" value="1"/>
</dbReference>
<feature type="repeat" description="Solcar" evidence="8">
    <location>
        <begin position="6"/>
        <end position="90"/>
    </location>
</feature>
<dbReference type="Proteomes" id="UP000271162">
    <property type="component" value="Unassembled WGS sequence"/>
</dbReference>
<dbReference type="SUPFAM" id="SSF103506">
    <property type="entry name" value="Mitochondrial carrier"/>
    <property type="match status" value="1"/>
</dbReference>
<protein>
    <submittedName>
        <fullName evidence="12">Oxoglutarate/malate carrier protein (inferred by orthology to a C. elegans protein)</fullName>
    </submittedName>
</protein>
<evidence type="ECO:0000313" key="11">
    <source>
        <dbReference type="Proteomes" id="UP000271162"/>
    </source>
</evidence>
<evidence type="ECO:0000256" key="6">
    <source>
        <dbReference type="ARBA" id="ARBA00022989"/>
    </source>
</evidence>
<keyword evidence="3 9" id="KW-0813">Transport</keyword>
<dbReference type="PROSITE" id="PS51257">
    <property type="entry name" value="PROKAR_LIPOPROTEIN"/>
    <property type="match status" value="1"/>
</dbReference>
<keyword evidence="7 8" id="KW-0472">Membrane</keyword>
<keyword evidence="11" id="KW-1185">Reference proteome</keyword>
<dbReference type="InterPro" id="IPR023395">
    <property type="entry name" value="MCP_dom_sf"/>
</dbReference>
<dbReference type="WBParaSite" id="NBR_0001514101-mRNA-1">
    <property type="protein sequence ID" value="NBR_0001514101-mRNA-1"/>
    <property type="gene ID" value="NBR_0001514101"/>
</dbReference>
<comment type="subcellular location">
    <subcellularLocation>
        <location evidence="1">Membrane</location>
        <topology evidence="1">Multi-pass membrane protein</topology>
    </subcellularLocation>
</comment>
<dbReference type="Pfam" id="PF00153">
    <property type="entry name" value="Mito_carr"/>
    <property type="match status" value="3"/>
</dbReference>
<dbReference type="STRING" id="27835.A0A0N4YEK9"/>
<dbReference type="OMA" id="TTRFGAY"/>
<dbReference type="EMBL" id="UYSL01021615">
    <property type="protein sequence ID" value="VDL78736.1"/>
    <property type="molecule type" value="Genomic_DNA"/>
</dbReference>
<keyword evidence="5" id="KW-0677">Repeat</keyword>
<keyword evidence="6" id="KW-1133">Transmembrane helix</keyword>
<evidence type="ECO:0000256" key="1">
    <source>
        <dbReference type="ARBA" id="ARBA00004141"/>
    </source>
</evidence>
<feature type="repeat" description="Solcar" evidence="8">
    <location>
        <begin position="189"/>
        <end position="273"/>
    </location>
</feature>
<evidence type="ECO:0000256" key="5">
    <source>
        <dbReference type="ARBA" id="ARBA00022737"/>
    </source>
</evidence>
<reference evidence="10 11" key="2">
    <citation type="submission" date="2018-11" db="EMBL/GenBank/DDBJ databases">
        <authorList>
            <consortium name="Pathogen Informatics"/>
        </authorList>
    </citation>
    <scope>NUCLEOTIDE SEQUENCE [LARGE SCALE GENOMIC DNA]</scope>
</reference>